<evidence type="ECO:0000313" key="3">
    <source>
        <dbReference type="EMBL" id="CAI8016696.1"/>
    </source>
</evidence>
<keyword evidence="2" id="KW-0472">Membrane</keyword>
<dbReference type="SUPFAM" id="SSF103491">
    <property type="entry name" value="Preprotein translocase SecY subunit"/>
    <property type="match status" value="1"/>
</dbReference>
<dbReference type="Pfam" id="PF00344">
    <property type="entry name" value="SecY"/>
    <property type="match status" value="1"/>
</dbReference>
<organism evidence="3 4">
    <name type="scientific">Geodia barretti</name>
    <name type="common">Barrett's horny sponge</name>
    <dbReference type="NCBI Taxonomy" id="519541"/>
    <lineage>
        <taxon>Eukaryota</taxon>
        <taxon>Metazoa</taxon>
        <taxon>Porifera</taxon>
        <taxon>Demospongiae</taxon>
        <taxon>Heteroscleromorpha</taxon>
        <taxon>Tetractinellida</taxon>
        <taxon>Astrophorina</taxon>
        <taxon>Geodiidae</taxon>
        <taxon>Geodia</taxon>
    </lineage>
</organism>
<name>A0AA35RUA2_GEOBA</name>
<proteinExistence type="inferred from homology"/>
<accession>A0AA35RUA2</accession>
<keyword evidence="4" id="KW-1185">Reference proteome</keyword>
<dbReference type="Proteomes" id="UP001174909">
    <property type="component" value="Unassembled WGS sequence"/>
</dbReference>
<feature type="transmembrane region" description="Helical" evidence="2">
    <location>
        <begin position="60"/>
        <end position="82"/>
    </location>
</feature>
<dbReference type="InterPro" id="IPR002208">
    <property type="entry name" value="SecY/SEC61-alpha"/>
</dbReference>
<sequence length="163" mass="17964">MLPVRHSDGVGSISIATYYLLGYFNIMERKPHKKLLCMVVTLCQSVYCLMSGMYGTPSELGIFTSLIIILQLCGAGLMVMMLNELLEKYGMGSSDIFIVTNICGTVFWKAFSPVTINTGSQAVDGQAKYGAARSSKPAQISQSIHSYGCYTRWSVYWSSLCFC</sequence>
<dbReference type="AlphaFoldDB" id="A0AA35RUA2"/>
<protein>
    <submittedName>
        <fullName evidence="3">Protein transport protein SEC61 subunit alpha</fullName>
    </submittedName>
</protein>
<evidence type="ECO:0000313" key="4">
    <source>
        <dbReference type="Proteomes" id="UP001174909"/>
    </source>
</evidence>
<dbReference type="InterPro" id="IPR023201">
    <property type="entry name" value="SecY_dom_sf"/>
</dbReference>
<dbReference type="Gene3D" id="1.10.3370.10">
    <property type="entry name" value="SecY subunit domain"/>
    <property type="match status" value="1"/>
</dbReference>
<dbReference type="PANTHER" id="PTHR10906">
    <property type="entry name" value="SECY/SEC61-ALPHA FAMILY MEMBER"/>
    <property type="match status" value="1"/>
</dbReference>
<comment type="similarity">
    <text evidence="1">Belongs to the SecY/SEC61-alpha family.</text>
</comment>
<dbReference type="GO" id="GO:0015031">
    <property type="term" value="P:protein transport"/>
    <property type="evidence" value="ECO:0007669"/>
    <property type="project" value="InterPro"/>
</dbReference>
<dbReference type="EMBL" id="CASHTH010001550">
    <property type="protein sequence ID" value="CAI8016696.1"/>
    <property type="molecule type" value="Genomic_DNA"/>
</dbReference>
<keyword evidence="2" id="KW-0812">Transmembrane</keyword>
<feature type="transmembrane region" description="Helical" evidence="2">
    <location>
        <begin position="35"/>
        <end position="54"/>
    </location>
</feature>
<comment type="caution">
    <text evidence="3">The sequence shown here is derived from an EMBL/GenBank/DDBJ whole genome shotgun (WGS) entry which is preliminary data.</text>
</comment>
<gene>
    <name evidence="3" type="ORF">GBAR_LOCUS10226</name>
</gene>
<dbReference type="GO" id="GO:0016020">
    <property type="term" value="C:membrane"/>
    <property type="evidence" value="ECO:0007669"/>
    <property type="project" value="InterPro"/>
</dbReference>
<keyword evidence="2" id="KW-1133">Transmembrane helix</keyword>
<reference evidence="3" key="1">
    <citation type="submission" date="2023-03" db="EMBL/GenBank/DDBJ databases">
        <authorList>
            <person name="Steffen K."/>
            <person name="Cardenas P."/>
        </authorList>
    </citation>
    <scope>NUCLEOTIDE SEQUENCE</scope>
</reference>
<evidence type="ECO:0000256" key="1">
    <source>
        <dbReference type="RuleBase" id="RU004349"/>
    </source>
</evidence>
<evidence type="ECO:0000256" key="2">
    <source>
        <dbReference type="SAM" id="Phobius"/>
    </source>
</evidence>